<protein>
    <recommendedName>
        <fullName evidence="1">SpoVT-AbrB domain-containing protein</fullName>
    </recommendedName>
</protein>
<proteinExistence type="predicted"/>
<dbReference type="Pfam" id="PF04014">
    <property type="entry name" value="MazE_antitoxin"/>
    <property type="match status" value="1"/>
</dbReference>
<evidence type="ECO:0000313" key="3">
    <source>
        <dbReference type="Proteomes" id="UP000178851"/>
    </source>
</evidence>
<dbReference type="Gene3D" id="2.10.260.10">
    <property type="match status" value="1"/>
</dbReference>
<dbReference type="InterPro" id="IPR037914">
    <property type="entry name" value="SpoVT-AbrB_sf"/>
</dbReference>
<dbReference type="SUPFAM" id="SSF89447">
    <property type="entry name" value="AbrB/MazE/MraZ-like"/>
    <property type="match status" value="1"/>
</dbReference>
<dbReference type="InterPro" id="IPR007159">
    <property type="entry name" value="SpoVT-AbrB_dom"/>
</dbReference>
<dbReference type="NCBIfam" id="TIGR01439">
    <property type="entry name" value="lp_hng_hel_AbrB"/>
    <property type="match status" value="1"/>
</dbReference>
<dbReference type="GO" id="GO:0003677">
    <property type="term" value="F:DNA binding"/>
    <property type="evidence" value="ECO:0007669"/>
    <property type="project" value="InterPro"/>
</dbReference>
<sequence>MQVIPIDETYSITSKGQVTIPLVLRKRLKLKSGDQVSFRLEKTQIKVSPVKNPLIDIFGSVEPLKKRLSFKKMRDIALEEKINAIR</sequence>
<evidence type="ECO:0000313" key="2">
    <source>
        <dbReference type="EMBL" id="OGM27710.1"/>
    </source>
</evidence>
<evidence type="ECO:0000259" key="1">
    <source>
        <dbReference type="SMART" id="SM00966"/>
    </source>
</evidence>
<name>A0A1F7YKI6_9BACT</name>
<dbReference type="EMBL" id="MGGI01000003">
    <property type="protein sequence ID" value="OGM27710.1"/>
    <property type="molecule type" value="Genomic_DNA"/>
</dbReference>
<feature type="domain" description="SpoVT-AbrB" evidence="1">
    <location>
        <begin position="10"/>
        <end position="55"/>
    </location>
</feature>
<comment type="caution">
    <text evidence="2">The sequence shown here is derived from an EMBL/GenBank/DDBJ whole genome shotgun (WGS) entry which is preliminary data.</text>
</comment>
<gene>
    <name evidence="2" type="ORF">A2627_04695</name>
</gene>
<reference evidence="2 3" key="1">
    <citation type="journal article" date="2016" name="Nat. Commun.">
        <title>Thousands of microbial genomes shed light on interconnected biogeochemical processes in an aquifer system.</title>
        <authorList>
            <person name="Anantharaman K."/>
            <person name="Brown C.T."/>
            <person name="Hug L.A."/>
            <person name="Sharon I."/>
            <person name="Castelle C.J."/>
            <person name="Probst A.J."/>
            <person name="Thomas B.C."/>
            <person name="Singh A."/>
            <person name="Wilkins M.J."/>
            <person name="Karaoz U."/>
            <person name="Brodie E.L."/>
            <person name="Williams K.H."/>
            <person name="Hubbard S.S."/>
            <person name="Banfield J.F."/>
        </authorList>
    </citation>
    <scope>NUCLEOTIDE SEQUENCE [LARGE SCALE GENOMIC DNA]</scope>
</reference>
<dbReference type="SMART" id="SM00966">
    <property type="entry name" value="SpoVT_AbrB"/>
    <property type="match status" value="1"/>
</dbReference>
<organism evidence="2 3">
    <name type="scientific">Candidatus Woesebacteria bacterium RIFCSPHIGHO2_01_FULL_39_28</name>
    <dbReference type="NCBI Taxonomy" id="1802496"/>
    <lineage>
        <taxon>Bacteria</taxon>
        <taxon>Candidatus Woeseibacteriota</taxon>
    </lineage>
</organism>
<dbReference type="Proteomes" id="UP000178851">
    <property type="component" value="Unassembled WGS sequence"/>
</dbReference>
<dbReference type="AlphaFoldDB" id="A0A1F7YKI6"/>
<accession>A0A1F7YKI6</accession>